<keyword evidence="5" id="KW-0547">Nucleotide-binding</keyword>
<dbReference type="Gene3D" id="3.40.50.300">
    <property type="entry name" value="P-loop containing nucleotide triphosphate hydrolases"/>
    <property type="match status" value="1"/>
</dbReference>
<keyword evidence="6 9" id="KW-0067">ATP-binding</keyword>
<keyword evidence="10" id="KW-1185">Reference proteome</keyword>
<dbReference type="RefSeq" id="WP_378219330.1">
    <property type="nucleotide sequence ID" value="NZ_JBHRTK010000006.1"/>
</dbReference>
<proteinExistence type="inferred from homology"/>
<comment type="similarity">
    <text evidence="2">Belongs to the ABC transporter superfamily.</text>
</comment>
<dbReference type="PROSITE" id="PS50893">
    <property type="entry name" value="ABC_TRANSPORTER_2"/>
    <property type="match status" value="1"/>
</dbReference>
<evidence type="ECO:0000313" key="9">
    <source>
        <dbReference type="EMBL" id="MFC3205659.1"/>
    </source>
</evidence>
<dbReference type="InterPro" id="IPR050388">
    <property type="entry name" value="ABC_Ni/Peptide_Import"/>
</dbReference>
<dbReference type="SMART" id="SM00382">
    <property type="entry name" value="AAA"/>
    <property type="match status" value="1"/>
</dbReference>
<sequence length="323" mass="34683">MDDTSLVEIRGLNVDFATDNGTVHALRDVSLSIGRHSVIGLVGESGSGKSTLALALLGLLPDNTQRISGEIAFGGKNLLALDPGELRRLRGTRIAMIFQDPMTALNPVFTLGTQLVDAQRSRHPELGRRELLARAARMLARVGISDPEKRLWAYPHQFSGGMRQRVMIAMALLCEPDILIADEPTTALDVTIEAQIVRLLKELHAEFHGSIVFVSHSLGLISEICDEVAVMYAGKIVESGPVGSLFSRPSHPYTQALLACEIDPADAPGERLVTIPGGLPDLVNVPSGCIFADRCPSRFAKCGEEPPPRPVAPGHAAACWLVP</sequence>
<dbReference type="SUPFAM" id="SSF52540">
    <property type="entry name" value="P-loop containing nucleoside triphosphate hydrolases"/>
    <property type="match status" value="1"/>
</dbReference>
<protein>
    <submittedName>
        <fullName evidence="9">ABC transporter ATP-binding protein</fullName>
    </submittedName>
</protein>
<feature type="domain" description="ABC transporter" evidence="8">
    <location>
        <begin position="9"/>
        <end position="258"/>
    </location>
</feature>
<dbReference type="PANTHER" id="PTHR43297:SF2">
    <property type="entry name" value="DIPEPTIDE TRANSPORT ATP-BINDING PROTEIN DPPD"/>
    <property type="match status" value="1"/>
</dbReference>
<dbReference type="Pfam" id="PF00005">
    <property type="entry name" value="ABC_tran"/>
    <property type="match status" value="1"/>
</dbReference>
<evidence type="ECO:0000256" key="6">
    <source>
        <dbReference type="ARBA" id="ARBA00022840"/>
    </source>
</evidence>
<evidence type="ECO:0000313" key="10">
    <source>
        <dbReference type="Proteomes" id="UP001595583"/>
    </source>
</evidence>
<evidence type="ECO:0000256" key="1">
    <source>
        <dbReference type="ARBA" id="ARBA00004417"/>
    </source>
</evidence>
<dbReference type="NCBIfam" id="TIGR01727">
    <property type="entry name" value="oligo_HPY"/>
    <property type="match status" value="1"/>
</dbReference>
<dbReference type="Pfam" id="PF08352">
    <property type="entry name" value="oligo_HPY"/>
    <property type="match status" value="1"/>
</dbReference>
<dbReference type="GO" id="GO:0005524">
    <property type="term" value="F:ATP binding"/>
    <property type="evidence" value="ECO:0007669"/>
    <property type="project" value="UniProtKB-KW"/>
</dbReference>
<keyword evidence="7" id="KW-0472">Membrane</keyword>
<dbReference type="InterPro" id="IPR013563">
    <property type="entry name" value="Oligopep_ABC_C"/>
</dbReference>
<accession>A0ABV7K5V2</accession>
<dbReference type="EMBL" id="JBHRTK010000006">
    <property type="protein sequence ID" value="MFC3205659.1"/>
    <property type="molecule type" value="Genomic_DNA"/>
</dbReference>
<reference evidence="10" key="1">
    <citation type="journal article" date="2019" name="Int. J. Syst. Evol. Microbiol.">
        <title>The Global Catalogue of Microorganisms (GCM) 10K type strain sequencing project: providing services to taxonomists for standard genome sequencing and annotation.</title>
        <authorList>
            <consortium name="The Broad Institute Genomics Platform"/>
            <consortium name="The Broad Institute Genome Sequencing Center for Infectious Disease"/>
            <person name="Wu L."/>
            <person name="Ma J."/>
        </authorList>
    </citation>
    <scope>NUCLEOTIDE SEQUENCE [LARGE SCALE GENOMIC DNA]</scope>
    <source>
        <strain evidence="10">KCTC 52165</strain>
    </source>
</reference>
<dbReference type="InterPro" id="IPR003593">
    <property type="entry name" value="AAA+_ATPase"/>
</dbReference>
<dbReference type="PANTHER" id="PTHR43297">
    <property type="entry name" value="OLIGOPEPTIDE TRANSPORT ATP-BINDING PROTEIN APPD"/>
    <property type="match status" value="1"/>
</dbReference>
<evidence type="ECO:0000256" key="5">
    <source>
        <dbReference type="ARBA" id="ARBA00022741"/>
    </source>
</evidence>
<keyword evidence="4" id="KW-1003">Cell membrane</keyword>
<gene>
    <name evidence="9" type="ORF">ACFOHJ_05500</name>
</gene>
<dbReference type="InterPro" id="IPR017871">
    <property type="entry name" value="ABC_transporter-like_CS"/>
</dbReference>
<evidence type="ECO:0000256" key="7">
    <source>
        <dbReference type="ARBA" id="ARBA00023136"/>
    </source>
</evidence>
<dbReference type="PROSITE" id="PS00211">
    <property type="entry name" value="ABC_TRANSPORTER_1"/>
    <property type="match status" value="1"/>
</dbReference>
<comment type="caution">
    <text evidence="9">The sequence shown here is derived from an EMBL/GenBank/DDBJ whole genome shotgun (WGS) entry which is preliminary data.</text>
</comment>
<evidence type="ECO:0000256" key="2">
    <source>
        <dbReference type="ARBA" id="ARBA00005417"/>
    </source>
</evidence>
<dbReference type="InterPro" id="IPR027417">
    <property type="entry name" value="P-loop_NTPase"/>
</dbReference>
<keyword evidence="3" id="KW-0813">Transport</keyword>
<organism evidence="9 10">
    <name type="scientific">Aquamicrobium soli</name>
    <dbReference type="NCBI Taxonomy" id="1811518"/>
    <lineage>
        <taxon>Bacteria</taxon>
        <taxon>Pseudomonadati</taxon>
        <taxon>Pseudomonadota</taxon>
        <taxon>Alphaproteobacteria</taxon>
        <taxon>Hyphomicrobiales</taxon>
        <taxon>Phyllobacteriaceae</taxon>
        <taxon>Aquamicrobium</taxon>
    </lineage>
</organism>
<evidence type="ECO:0000259" key="8">
    <source>
        <dbReference type="PROSITE" id="PS50893"/>
    </source>
</evidence>
<dbReference type="Proteomes" id="UP001595583">
    <property type="component" value="Unassembled WGS sequence"/>
</dbReference>
<evidence type="ECO:0000256" key="3">
    <source>
        <dbReference type="ARBA" id="ARBA00022448"/>
    </source>
</evidence>
<name>A0ABV7K5V2_9HYPH</name>
<evidence type="ECO:0000256" key="4">
    <source>
        <dbReference type="ARBA" id="ARBA00022475"/>
    </source>
</evidence>
<dbReference type="InterPro" id="IPR003439">
    <property type="entry name" value="ABC_transporter-like_ATP-bd"/>
</dbReference>
<dbReference type="CDD" id="cd03257">
    <property type="entry name" value="ABC_NikE_OppD_transporters"/>
    <property type="match status" value="1"/>
</dbReference>
<comment type="subcellular location">
    <subcellularLocation>
        <location evidence="1">Cell inner membrane</location>
        <topology evidence="1">Peripheral membrane protein</topology>
    </subcellularLocation>
</comment>